<dbReference type="SMART" id="SM00331">
    <property type="entry name" value="PP2C_SIG"/>
    <property type="match status" value="1"/>
</dbReference>
<organism evidence="3 4">
    <name type="scientific">Oscillatoria acuminata PCC 6304</name>
    <dbReference type="NCBI Taxonomy" id="56110"/>
    <lineage>
        <taxon>Bacteria</taxon>
        <taxon>Bacillati</taxon>
        <taxon>Cyanobacteriota</taxon>
        <taxon>Cyanophyceae</taxon>
        <taxon>Oscillatoriophycideae</taxon>
        <taxon>Oscillatoriales</taxon>
        <taxon>Oscillatoriaceae</taxon>
        <taxon>Oscillatoria</taxon>
    </lineage>
</organism>
<dbReference type="Pfam" id="PF13191">
    <property type="entry name" value="AAA_16"/>
    <property type="match status" value="1"/>
</dbReference>
<dbReference type="SUPFAM" id="SSF81606">
    <property type="entry name" value="PP2C-like"/>
    <property type="match status" value="1"/>
</dbReference>
<dbReference type="InterPro" id="IPR036457">
    <property type="entry name" value="PPM-type-like_dom_sf"/>
</dbReference>
<dbReference type="InterPro" id="IPR000719">
    <property type="entry name" value="Prot_kinase_dom"/>
</dbReference>
<dbReference type="SUPFAM" id="SSF55781">
    <property type="entry name" value="GAF domain-like"/>
    <property type="match status" value="1"/>
</dbReference>
<dbReference type="PANTHER" id="PTHR43642:SF1">
    <property type="entry name" value="HYBRID SIGNAL TRANSDUCTION HISTIDINE KINASE G"/>
    <property type="match status" value="1"/>
</dbReference>
<dbReference type="InterPro" id="IPR053159">
    <property type="entry name" value="Hybrid_Histidine_Kinase"/>
</dbReference>
<keyword evidence="4" id="KW-1185">Reference proteome</keyword>
<dbReference type="STRING" id="56110.Oscil6304_2236"/>
<dbReference type="Proteomes" id="UP000010367">
    <property type="component" value="Chromosome"/>
</dbReference>
<dbReference type="eggNOG" id="COG0515">
    <property type="taxonomic scope" value="Bacteria"/>
</dbReference>
<dbReference type="InterPro" id="IPR001932">
    <property type="entry name" value="PPM-type_phosphatase-like_dom"/>
</dbReference>
<dbReference type="RefSeq" id="WP_015148512.1">
    <property type="nucleotide sequence ID" value="NC_019693.1"/>
</dbReference>
<dbReference type="eggNOG" id="COG2208">
    <property type="taxonomic scope" value="Bacteria"/>
</dbReference>
<proteinExistence type="predicted"/>
<dbReference type="InterPro" id="IPR027417">
    <property type="entry name" value="P-loop_NTPase"/>
</dbReference>
<accession>K9TH63</accession>
<dbReference type="InterPro" id="IPR029016">
    <property type="entry name" value="GAF-like_dom_sf"/>
</dbReference>
<dbReference type="InterPro" id="IPR041664">
    <property type="entry name" value="AAA_16"/>
</dbReference>
<dbReference type="Gene3D" id="3.60.40.10">
    <property type="entry name" value="PPM-type phosphatase domain"/>
    <property type="match status" value="1"/>
</dbReference>
<evidence type="ECO:0000313" key="4">
    <source>
        <dbReference type="Proteomes" id="UP000010367"/>
    </source>
</evidence>
<dbReference type="PROSITE" id="PS50011">
    <property type="entry name" value="PROTEIN_KINASE_DOM"/>
    <property type="match status" value="1"/>
</dbReference>
<evidence type="ECO:0000313" key="3">
    <source>
        <dbReference type="EMBL" id="AFY81870.1"/>
    </source>
</evidence>
<reference evidence="3 4" key="1">
    <citation type="submission" date="2012-06" db="EMBL/GenBank/DDBJ databases">
        <title>Finished chromosome of genome of Oscillatoria acuminata PCC 6304.</title>
        <authorList>
            <consortium name="US DOE Joint Genome Institute"/>
            <person name="Gugger M."/>
            <person name="Coursin T."/>
            <person name="Rippka R."/>
            <person name="Tandeau De Marsac N."/>
            <person name="Huntemann M."/>
            <person name="Wei C.-L."/>
            <person name="Han J."/>
            <person name="Detter J.C."/>
            <person name="Han C."/>
            <person name="Tapia R."/>
            <person name="Davenport K."/>
            <person name="Daligault H."/>
            <person name="Erkkila T."/>
            <person name="Gu W."/>
            <person name="Munk A.C.C."/>
            <person name="Teshima H."/>
            <person name="Xu Y."/>
            <person name="Chain P."/>
            <person name="Chen A."/>
            <person name="Krypides N."/>
            <person name="Mavromatis K."/>
            <person name="Markowitz V."/>
            <person name="Szeto E."/>
            <person name="Ivanova N."/>
            <person name="Mikhailova N."/>
            <person name="Ovchinnikova G."/>
            <person name="Pagani I."/>
            <person name="Pati A."/>
            <person name="Goodwin L."/>
            <person name="Peters L."/>
            <person name="Pitluck S."/>
            <person name="Woyke T."/>
            <person name="Kerfeld C."/>
        </authorList>
    </citation>
    <scope>NUCLEOTIDE SEQUENCE [LARGE SCALE GENOMIC DNA]</scope>
    <source>
        <strain evidence="3 4">PCC 6304</strain>
    </source>
</reference>
<keyword evidence="1" id="KW-0175">Coiled coil</keyword>
<dbReference type="EMBL" id="CP003607">
    <property type="protein sequence ID" value="AFY81870.1"/>
    <property type="molecule type" value="Genomic_DNA"/>
</dbReference>
<gene>
    <name evidence="3" type="ORF">Oscil6304_2236</name>
</gene>
<feature type="domain" description="Protein kinase" evidence="2">
    <location>
        <begin position="7"/>
        <end position="270"/>
    </location>
</feature>
<evidence type="ECO:0000256" key="1">
    <source>
        <dbReference type="SAM" id="Coils"/>
    </source>
</evidence>
<dbReference type="PATRIC" id="fig|56110.3.peg.2644"/>
<dbReference type="InterPro" id="IPR011009">
    <property type="entry name" value="Kinase-like_dom_sf"/>
</dbReference>
<dbReference type="Gene3D" id="3.40.50.300">
    <property type="entry name" value="P-loop containing nucleotide triphosphate hydrolases"/>
    <property type="match status" value="1"/>
</dbReference>
<dbReference type="SUPFAM" id="SSF56112">
    <property type="entry name" value="Protein kinase-like (PK-like)"/>
    <property type="match status" value="1"/>
</dbReference>
<sequence length="1770" mass="198647">MLTLPGVTVHTEIYESDNSIVYRGIWDADSQPIILKVLKENYPTPQELARYRTEYQITQSLNVPGVVKVYDLQKYQNTLVMFVEDFGGESLKHWLSQRPFNLEEFLHLAVAITEALGQIHAANIIHKDINPSNIVFNPITGQVKIIDFGISTQLTRENTTLKNPNILEGTLAYLSPEQTGRMNRCIDYRSDFYSLGVTFYELLTRRLPFETTDPLELVHCHIAKQPIPATDIDVRIPPVLSEIILKLMAKTAEDRYQNAYGLKADLEECLRQQQTNSLLNFSLGRYDVSDKFKLPQKLYGRESEIQSLLAAFAGSSIQSQLMLIGGYSGIGKSALVQELYKPITERRGYFISGKFDQYQRNIPYSAIVSAFQGLVKQLLTESETQLNQWRENLLGAVGVNGRVIVEVIPEIELIIGQQPEVPELGPNESQNRFNLVFQNFIKVFTQPEHPLALFIDDLQWADGASLKLMQLLMAGRSPGLFLIGAYRDNEVSAAHPLMLTLDEIAKTGAVVQRITLAPLDLETIAQLIGDTLNGDVQTVQPLAELVQGKTGGNPFFMNEFLKSLYTEELVNFDRPTLRWQWDLEQIQARGFTDNVVELMVDKIHKLPEETEELLQLAACTGNQFDLKILGLICEKSLAEMVTNLQSAVAENLVMPLGNLGELALAIAESEFLTHDPTQTKLKSLQYKFGHDRIQQAAYSLIDELQIPYLHRKIGEVILQNTPKHKQEEKIFDIVNQLNFGIGLMTEQVEKNELAELNLIAGKKAKLSTAYQPALNYLQQGIELLGNHSWQDQYALTLSLYEEATEVAYLKTDFALMEQWVEIVVKQAKTVLDKVKVYEVKIQAGVSQSKFNEALDIGLEVLSLFGIKLPRQPKKIDVFLGLIQNKLTIGLRPIASLGDLPPMTQPDIQAIMGILSKLNTAIYFSAPLLFPLAVFQQVNLSIKWGNTSESAYAYSCYGLILCGLGDIDSGYQFGQLALNFLKQLNTKKVKPRTDYLVHSFIKHWKDPVQEMLTPLLEAYTVGLETGDLEFAAYSAFHYCYYSVLIGAELTQLESDMEIYAQVIEDTGQERTTDGHRIFYQTVLNLLGQAENSCDLIGKAFDEQVRLPILQSRKDRSTIFCIYFNKLILCVLFGEFHQAIANADLAQEYIDAVPATLLLSHVYFYDSLARLARAPEASRSQKNSWIRTVFRNQKKIKKWADYAPKNNSHKYWLVEAELCRVQCKDVQAMNYYDKAIILAQENNYLHEAAIAYELAAKFYLSNGKEKELTAIAYMQQARYNYQLWGADAKVKDLETRYGEFFIARERVSTNSAINSVVSTTGSSSSLDIATVMKASQAISGEVLLEKLLSSLMKILIENAGAQRGYLILSIQGELLIEAAGEIEEERVTVLQSIPVANCQTLCESIVNYVARTQETVVLNDATSSGNFTSDSYIQQAQPKSILCVPLIDRGNLVSIVYFENNSTTGAFTPERVEVLQLLSGQVAISIENARLYQTLEEKVKDRTAQLANANAEITMLNEQLKAENIRMGAELDVTQRLQKMLLPSQSELDGIEGLDIAGFMEPADEVGGDYYDVLKSGDRIKIAIGDVTGHGLQSGVVMMMAQTAVRTLLEGDFTDPVQFLDVINRTIYKNVQRMNADKNMTLVLLDYQQGKLTLSGQHEEAIVMRANGTVECIDTVDLGFPIGLIDEISEFVNTTEIHLNSGDVVVLYTDGITEAVDSNLVQYGLEPMIASIRHRLQGNAREICQAVIEDVRRHIGEQKIYDDLTLIVLKQK</sequence>
<dbReference type="Pfam" id="PF00069">
    <property type="entry name" value="Pkinase"/>
    <property type="match status" value="1"/>
</dbReference>
<dbReference type="GO" id="GO:0004672">
    <property type="term" value="F:protein kinase activity"/>
    <property type="evidence" value="ECO:0007669"/>
    <property type="project" value="InterPro"/>
</dbReference>
<dbReference type="Gene3D" id="3.30.450.40">
    <property type="match status" value="1"/>
</dbReference>
<dbReference type="SUPFAM" id="SSF52540">
    <property type="entry name" value="P-loop containing nucleoside triphosphate hydrolases"/>
    <property type="match status" value="1"/>
</dbReference>
<dbReference type="eggNOG" id="COG3899">
    <property type="taxonomic scope" value="Bacteria"/>
</dbReference>
<name>K9TH63_9CYAN</name>
<evidence type="ECO:0000259" key="2">
    <source>
        <dbReference type="PROSITE" id="PS50011"/>
    </source>
</evidence>
<dbReference type="CDD" id="cd14014">
    <property type="entry name" value="STKc_PknB_like"/>
    <property type="match status" value="1"/>
</dbReference>
<dbReference type="GO" id="GO:0005524">
    <property type="term" value="F:ATP binding"/>
    <property type="evidence" value="ECO:0007669"/>
    <property type="project" value="InterPro"/>
</dbReference>
<dbReference type="Gene3D" id="1.10.510.10">
    <property type="entry name" value="Transferase(Phosphotransferase) domain 1"/>
    <property type="match status" value="1"/>
</dbReference>
<dbReference type="PANTHER" id="PTHR43642">
    <property type="entry name" value="HYBRID SIGNAL TRANSDUCTION HISTIDINE KINASE G"/>
    <property type="match status" value="1"/>
</dbReference>
<dbReference type="InterPro" id="IPR003018">
    <property type="entry name" value="GAF"/>
</dbReference>
<dbReference type="eggNOG" id="COG2203">
    <property type="taxonomic scope" value="Bacteria"/>
</dbReference>
<dbReference type="Gene3D" id="3.30.200.20">
    <property type="entry name" value="Phosphorylase Kinase, domain 1"/>
    <property type="match status" value="1"/>
</dbReference>
<dbReference type="Pfam" id="PF01590">
    <property type="entry name" value="GAF"/>
    <property type="match status" value="1"/>
</dbReference>
<dbReference type="HOGENOM" id="CLU_000445_34_2_3"/>
<feature type="coiled-coil region" evidence="1">
    <location>
        <begin position="1490"/>
        <end position="1524"/>
    </location>
</feature>
<dbReference type="SMART" id="SM00065">
    <property type="entry name" value="GAF"/>
    <property type="match status" value="1"/>
</dbReference>
<dbReference type="Pfam" id="PF07228">
    <property type="entry name" value="SpoIIE"/>
    <property type="match status" value="1"/>
</dbReference>
<protein>
    <submittedName>
        <fullName evidence="3">Putative ATPase</fullName>
    </submittedName>
</protein>
<dbReference type="InParanoid" id="K9TH63"/>
<dbReference type="KEGG" id="oac:Oscil6304_2236"/>
<dbReference type="OrthoDB" id="573511at2"/>